<dbReference type="Proteomes" id="UP000192758">
    <property type="component" value="Unassembled WGS sequence"/>
</dbReference>
<name>A0A1W0E5Y6_9MICR</name>
<dbReference type="VEuPathDB" id="MicrosporidiaDB:EHP00_107"/>
<accession>A0A1W0E5Y6</accession>
<proteinExistence type="predicted"/>
<gene>
    <name evidence="2" type="ORF">EHP00_107</name>
</gene>
<evidence type="ECO:0000313" key="2">
    <source>
        <dbReference type="EMBL" id="OQS54602.1"/>
    </source>
</evidence>
<sequence length="298" mass="35088">MLILGLKKVYSFIYSRKTQFKLLNLIVATCLLFPIKNTLNFMWQETLYNLLEHRELDKINEKITFGGKSKEDTILIVYEDVKYICDNLKRLDVQTKGIEVTSTDIEGNYFLKIYLKKSSNTIYVSNPLDFSVNSEIHTLARKMFGIKHNLTFYKIFDGWWLRNSRWRNVVTLEFHKDSIDEFIWFVRHINNLTSHYYGIYFYTPYKDQCIKGDIASLFVISVILLTLFEANLIKAKPHIIFTTFIMYKMCPLTALIANDENGALNAFMFLAINNKFAHVYCLICYIKILTKTIKNCKK</sequence>
<evidence type="ECO:0000256" key="1">
    <source>
        <dbReference type="SAM" id="Phobius"/>
    </source>
</evidence>
<dbReference type="EMBL" id="MNPJ01000019">
    <property type="protein sequence ID" value="OQS54602.1"/>
    <property type="molecule type" value="Genomic_DNA"/>
</dbReference>
<keyword evidence="1" id="KW-0472">Membrane</keyword>
<keyword evidence="1" id="KW-1133">Transmembrane helix</keyword>
<dbReference type="AlphaFoldDB" id="A0A1W0E5Y6"/>
<feature type="transmembrane region" description="Helical" evidence="1">
    <location>
        <begin position="239"/>
        <end position="257"/>
    </location>
</feature>
<comment type="caution">
    <text evidence="2">The sequence shown here is derived from an EMBL/GenBank/DDBJ whole genome shotgun (WGS) entry which is preliminary data.</text>
</comment>
<feature type="transmembrane region" description="Helical" evidence="1">
    <location>
        <begin position="214"/>
        <end position="232"/>
    </location>
</feature>
<organism evidence="2 3">
    <name type="scientific">Ecytonucleospora hepatopenaei</name>
    <dbReference type="NCBI Taxonomy" id="646526"/>
    <lineage>
        <taxon>Eukaryota</taxon>
        <taxon>Fungi</taxon>
        <taxon>Fungi incertae sedis</taxon>
        <taxon>Microsporidia</taxon>
        <taxon>Enterocytozoonidae</taxon>
        <taxon>Ecytonucleospora</taxon>
    </lineage>
</organism>
<keyword evidence="1" id="KW-0812">Transmembrane</keyword>
<keyword evidence="3" id="KW-1185">Reference proteome</keyword>
<reference evidence="2 3" key="1">
    <citation type="journal article" date="2017" name="Environ. Microbiol.">
        <title>Decay of the glycolytic pathway and adaptation to intranuclear parasitism within Enterocytozoonidae microsporidia.</title>
        <authorList>
            <person name="Wiredu Boakye D."/>
            <person name="Jaroenlak P."/>
            <person name="Prachumwat A."/>
            <person name="Williams T.A."/>
            <person name="Bateman K.S."/>
            <person name="Itsathitphaisarn O."/>
            <person name="Sritunyalucksana K."/>
            <person name="Paszkiewicz K.H."/>
            <person name="Moore K.A."/>
            <person name="Stentiford G.D."/>
            <person name="Williams B.A."/>
        </authorList>
    </citation>
    <scope>NUCLEOTIDE SEQUENCE [LARGE SCALE GENOMIC DNA]</scope>
    <source>
        <strain evidence="2 3">TH1</strain>
    </source>
</reference>
<evidence type="ECO:0000313" key="3">
    <source>
        <dbReference type="Proteomes" id="UP000192758"/>
    </source>
</evidence>
<feature type="transmembrane region" description="Helical" evidence="1">
    <location>
        <begin position="263"/>
        <end position="288"/>
    </location>
</feature>
<protein>
    <submittedName>
        <fullName evidence="2">Uncharacterized protein</fullName>
    </submittedName>
</protein>